<evidence type="ECO:0000256" key="5">
    <source>
        <dbReference type="ARBA" id="ARBA00022692"/>
    </source>
</evidence>
<evidence type="ECO:0000256" key="2">
    <source>
        <dbReference type="ARBA" id="ARBA00022448"/>
    </source>
</evidence>
<proteinExistence type="predicted"/>
<keyword evidence="10" id="KW-1185">Reference proteome</keyword>
<evidence type="ECO:0000256" key="8">
    <source>
        <dbReference type="SAM" id="Phobius"/>
    </source>
</evidence>
<accession>A0AA35QUT5</accession>
<keyword evidence="7 8" id="KW-0472">Membrane</keyword>
<keyword evidence="6 8" id="KW-1133">Transmembrane helix</keyword>
<comment type="subcellular location">
    <subcellularLocation>
        <location evidence="1">Cell inner membrane</location>
        <topology evidence="1">Multi-pass membrane protein</topology>
    </subcellularLocation>
</comment>
<comment type="caution">
    <text evidence="9">The sequence shown here is derived from an EMBL/GenBank/DDBJ whole genome shotgun (WGS) entry which is preliminary data.</text>
</comment>
<evidence type="ECO:0000313" key="9">
    <source>
        <dbReference type="EMBL" id="CAI7992921.1"/>
    </source>
</evidence>
<gene>
    <name evidence="9" type="ORF">GBAR_LOCUS1151</name>
</gene>
<dbReference type="PANTHER" id="PTHR30574">
    <property type="entry name" value="INNER MEMBRANE PROTEIN YEDE"/>
    <property type="match status" value="1"/>
</dbReference>
<feature type="transmembrane region" description="Helical" evidence="8">
    <location>
        <begin position="111"/>
        <end position="135"/>
    </location>
</feature>
<dbReference type="PANTHER" id="PTHR30574:SF1">
    <property type="entry name" value="SULPHUR TRANSPORT DOMAIN-CONTAINING PROTEIN"/>
    <property type="match status" value="1"/>
</dbReference>
<keyword evidence="5 8" id="KW-0812">Transmembrane</keyword>
<evidence type="ECO:0000256" key="7">
    <source>
        <dbReference type="ARBA" id="ARBA00023136"/>
    </source>
</evidence>
<protein>
    <recommendedName>
        <fullName evidence="11">Sulphur transport domain-containing protein</fullName>
    </recommendedName>
</protein>
<evidence type="ECO:0008006" key="11">
    <source>
        <dbReference type="Google" id="ProtNLM"/>
    </source>
</evidence>
<dbReference type="Proteomes" id="UP001174909">
    <property type="component" value="Unassembled WGS sequence"/>
</dbReference>
<sequence length="140" mass="14365">MGSMQLPVALAVRDSLGGSSSYCTLLSHSSRRLSQVLPYFSSFSRGGLSSWWQVFYWGGAAGGAALSAHMSGMWGVSTDISSSVAFIGGVLMLFGARLASGCTSGHGLSGLALLSLASFVAVPAMFAGGISLAFARKLLF</sequence>
<name>A0AA35QUT5_GEOBA</name>
<feature type="transmembrane region" description="Helical" evidence="8">
    <location>
        <begin position="80"/>
        <end position="99"/>
    </location>
</feature>
<dbReference type="Pfam" id="PF04143">
    <property type="entry name" value="Sulf_transp"/>
    <property type="match status" value="1"/>
</dbReference>
<keyword evidence="2" id="KW-0813">Transport</keyword>
<evidence type="ECO:0000256" key="1">
    <source>
        <dbReference type="ARBA" id="ARBA00004429"/>
    </source>
</evidence>
<feature type="transmembrane region" description="Helical" evidence="8">
    <location>
        <begin position="54"/>
        <end position="74"/>
    </location>
</feature>
<reference evidence="9" key="1">
    <citation type="submission" date="2023-03" db="EMBL/GenBank/DDBJ databases">
        <authorList>
            <person name="Steffen K."/>
            <person name="Cardenas P."/>
        </authorList>
    </citation>
    <scope>NUCLEOTIDE SEQUENCE</scope>
</reference>
<dbReference type="GO" id="GO:0005886">
    <property type="term" value="C:plasma membrane"/>
    <property type="evidence" value="ECO:0007669"/>
    <property type="project" value="UniProtKB-SubCell"/>
</dbReference>
<evidence type="ECO:0000256" key="6">
    <source>
        <dbReference type="ARBA" id="ARBA00022989"/>
    </source>
</evidence>
<dbReference type="AlphaFoldDB" id="A0AA35QUT5"/>
<dbReference type="EMBL" id="CASHTH010000167">
    <property type="protein sequence ID" value="CAI7992921.1"/>
    <property type="molecule type" value="Genomic_DNA"/>
</dbReference>
<evidence type="ECO:0000256" key="4">
    <source>
        <dbReference type="ARBA" id="ARBA00022519"/>
    </source>
</evidence>
<evidence type="ECO:0000313" key="10">
    <source>
        <dbReference type="Proteomes" id="UP001174909"/>
    </source>
</evidence>
<keyword evidence="4" id="KW-0997">Cell inner membrane</keyword>
<keyword evidence="3" id="KW-1003">Cell membrane</keyword>
<organism evidence="9 10">
    <name type="scientific">Geodia barretti</name>
    <name type="common">Barrett's horny sponge</name>
    <dbReference type="NCBI Taxonomy" id="519541"/>
    <lineage>
        <taxon>Eukaryota</taxon>
        <taxon>Metazoa</taxon>
        <taxon>Porifera</taxon>
        <taxon>Demospongiae</taxon>
        <taxon>Heteroscleromorpha</taxon>
        <taxon>Tetractinellida</taxon>
        <taxon>Astrophorina</taxon>
        <taxon>Geodiidae</taxon>
        <taxon>Geodia</taxon>
    </lineage>
</organism>
<evidence type="ECO:0000256" key="3">
    <source>
        <dbReference type="ARBA" id="ARBA00022475"/>
    </source>
</evidence>
<dbReference type="InterPro" id="IPR007272">
    <property type="entry name" value="Sulf_transp_TsuA/YedE"/>
</dbReference>